<evidence type="ECO:0000256" key="1">
    <source>
        <dbReference type="SAM" id="MobiDB-lite"/>
    </source>
</evidence>
<keyword evidence="3" id="KW-1185">Reference proteome</keyword>
<reference evidence="2" key="1">
    <citation type="journal article" date="2023" name="Genome Biol. Evol.">
        <title>Long-read-based Genome Assembly of Drosophila gunungcola Reveals Fewer Chemosensory Genes in Flower-breeding Species.</title>
        <authorList>
            <person name="Negi A."/>
            <person name="Liao B.Y."/>
            <person name="Yeh S.D."/>
        </authorList>
    </citation>
    <scope>NUCLEOTIDE SEQUENCE</scope>
    <source>
        <strain evidence="2">Sukarami</strain>
    </source>
</reference>
<feature type="region of interest" description="Disordered" evidence="1">
    <location>
        <begin position="51"/>
        <end position="90"/>
    </location>
</feature>
<evidence type="ECO:0000313" key="2">
    <source>
        <dbReference type="EMBL" id="KAI8045750.1"/>
    </source>
</evidence>
<protein>
    <submittedName>
        <fullName evidence="2">Uncharacterized protein</fullName>
    </submittedName>
</protein>
<comment type="caution">
    <text evidence="2">The sequence shown here is derived from an EMBL/GenBank/DDBJ whole genome shotgun (WGS) entry which is preliminary data.</text>
</comment>
<dbReference type="EMBL" id="JAMKOV010000001">
    <property type="protein sequence ID" value="KAI8045750.1"/>
    <property type="molecule type" value="Genomic_DNA"/>
</dbReference>
<proteinExistence type="predicted"/>
<evidence type="ECO:0000313" key="3">
    <source>
        <dbReference type="Proteomes" id="UP001059596"/>
    </source>
</evidence>
<dbReference type="AlphaFoldDB" id="A0A9P9YZE7"/>
<gene>
    <name evidence="2" type="ORF">M5D96_001934</name>
</gene>
<name>A0A9P9YZE7_9MUSC</name>
<organism evidence="2 3">
    <name type="scientific">Drosophila gunungcola</name>
    <name type="common">fruit fly</name>
    <dbReference type="NCBI Taxonomy" id="103775"/>
    <lineage>
        <taxon>Eukaryota</taxon>
        <taxon>Metazoa</taxon>
        <taxon>Ecdysozoa</taxon>
        <taxon>Arthropoda</taxon>
        <taxon>Hexapoda</taxon>
        <taxon>Insecta</taxon>
        <taxon>Pterygota</taxon>
        <taxon>Neoptera</taxon>
        <taxon>Endopterygota</taxon>
        <taxon>Diptera</taxon>
        <taxon>Brachycera</taxon>
        <taxon>Muscomorpha</taxon>
        <taxon>Ephydroidea</taxon>
        <taxon>Drosophilidae</taxon>
        <taxon>Drosophila</taxon>
        <taxon>Sophophora</taxon>
    </lineage>
</organism>
<dbReference type="Proteomes" id="UP001059596">
    <property type="component" value="Chromosome 3R"/>
</dbReference>
<accession>A0A9P9YZE7</accession>
<sequence length="99" mass="11102">MLCLPVFKKVQAILAANYLSCLPIHLQRNRPLLPGIELCVPWIRRTRGQESEFSQRGLGEGNSLETEEGVTIDTALPTTPHTSHRQLNDSEVLQAIRRA</sequence>